<evidence type="ECO:0000256" key="6">
    <source>
        <dbReference type="ARBA" id="ARBA00022857"/>
    </source>
</evidence>
<reference evidence="11" key="1">
    <citation type="submission" date="2018-10" db="EMBL/GenBank/DDBJ databases">
        <authorList>
            <person name="Gruber-Vodicka H."/>
            <person name="Jaeckle O."/>
        </authorList>
    </citation>
    <scope>NUCLEOTIDE SEQUENCE</scope>
</reference>
<evidence type="ECO:0000256" key="5">
    <source>
        <dbReference type="ARBA" id="ARBA00022694"/>
    </source>
</evidence>
<dbReference type="Gene3D" id="1.20.120.1460">
    <property type="match status" value="1"/>
</dbReference>
<dbReference type="Gene3D" id="3.20.20.70">
    <property type="entry name" value="Aldolase class I"/>
    <property type="match status" value="1"/>
</dbReference>
<keyword evidence="5" id="KW-0819">tRNA processing</keyword>
<dbReference type="SUPFAM" id="SSF51395">
    <property type="entry name" value="FMN-linked oxidoreductases"/>
    <property type="match status" value="1"/>
</dbReference>
<keyword evidence="3" id="KW-0285">Flavoprotein</keyword>
<protein>
    <submittedName>
        <fullName evidence="11">tRNA dihydrouridine synthase A</fullName>
    </submittedName>
</protein>
<evidence type="ECO:0000256" key="1">
    <source>
        <dbReference type="ARBA" id="ARBA00001917"/>
    </source>
</evidence>
<dbReference type="GO" id="GO:0017150">
    <property type="term" value="F:tRNA dihydrouridine synthase activity"/>
    <property type="evidence" value="ECO:0007669"/>
    <property type="project" value="InterPro"/>
</dbReference>
<evidence type="ECO:0000259" key="10">
    <source>
        <dbReference type="Pfam" id="PF01207"/>
    </source>
</evidence>
<organism evidence="11">
    <name type="scientific">invertebrate metagenome</name>
    <dbReference type="NCBI Taxonomy" id="1711999"/>
    <lineage>
        <taxon>unclassified sequences</taxon>
        <taxon>metagenomes</taxon>
        <taxon>organismal metagenomes</taxon>
    </lineage>
</organism>
<evidence type="ECO:0000256" key="7">
    <source>
        <dbReference type="ARBA" id="ARBA00022884"/>
    </source>
</evidence>
<keyword evidence="6" id="KW-0521">NADP</keyword>
<dbReference type="NCBIfam" id="TIGR00742">
    <property type="entry name" value="yjbN"/>
    <property type="match status" value="1"/>
</dbReference>
<sequence length="361" mass="39915">MGWVTQASTEAGDDSGRYTLGAERSCTSSSDMRDRIAPAARRVCLAPMLDRTDRHFRYLVRQITRTALLYTELVPASAIVCGRQTWMLEYNPIEHPVAIQFGGNTPEILAKCARIAADCGYDEVNLNVGCPSNRVTNGRFGACLMANPGLVARCVEAMAKAVAIPVTVKHRIGIDAHYQYEDLKEFVTTVAQAGCTTFIVHARKAWLNGLSPRQNRFLPPLDHAMVYRLKADNPELTIITNGGIVSLAEGVTHMEWVDGVMIGRAAYEAPYLLAEVDRLFGSHTDTPPSRYQIISGMCEYLIRESAAGTPSARILRHMHGLLHGQPGARRWRHCLTAMAAADYSLSAFYQIPQELQELVEH</sequence>
<dbReference type="GO" id="GO:0050660">
    <property type="term" value="F:flavin adenine dinucleotide binding"/>
    <property type="evidence" value="ECO:0007669"/>
    <property type="project" value="InterPro"/>
</dbReference>
<dbReference type="EMBL" id="LR026963">
    <property type="protein sequence ID" value="VBB69231.1"/>
    <property type="molecule type" value="Genomic_DNA"/>
</dbReference>
<dbReference type="InterPro" id="IPR001269">
    <property type="entry name" value="DUS_fam"/>
</dbReference>
<dbReference type="CDD" id="cd02801">
    <property type="entry name" value="DUS_like_FMN"/>
    <property type="match status" value="1"/>
</dbReference>
<feature type="domain" description="DUS-like FMN-binding" evidence="10">
    <location>
        <begin position="45"/>
        <end position="342"/>
    </location>
</feature>
<dbReference type="InterPro" id="IPR018517">
    <property type="entry name" value="tRNA_hU_synthase_CS"/>
</dbReference>
<accession>A0A484H6Z7</accession>
<feature type="region of interest" description="Disordered" evidence="9">
    <location>
        <begin position="1"/>
        <end position="22"/>
    </location>
</feature>
<dbReference type="HAMAP" id="MF_02041">
    <property type="entry name" value="DusA_subfam"/>
    <property type="match status" value="1"/>
</dbReference>
<dbReference type="AlphaFoldDB" id="A0A484H6Z7"/>
<dbReference type="GO" id="GO:0000049">
    <property type="term" value="F:tRNA binding"/>
    <property type="evidence" value="ECO:0007669"/>
    <property type="project" value="UniProtKB-KW"/>
</dbReference>
<evidence type="ECO:0000256" key="4">
    <source>
        <dbReference type="ARBA" id="ARBA00022643"/>
    </source>
</evidence>
<dbReference type="InterPro" id="IPR004653">
    <property type="entry name" value="DusA"/>
</dbReference>
<dbReference type="PANTHER" id="PTHR42907">
    <property type="entry name" value="FMN-LINKED OXIDOREDUCTASES SUPERFAMILY PROTEIN"/>
    <property type="match status" value="1"/>
</dbReference>
<evidence type="ECO:0000256" key="8">
    <source>
        <dbReference type="ARBA" id="ARBA00023002"/>
    </source>
</evidence>
<dbReference type="PIRSF" id="PIRSF006621">
    <property type="entry name" value="Dus"/>
    <property type="match status" value="1"/>
</dbReference>
<keyword evidence="7" id="KW-0694">RNA-binding</keyword>
<dbReference type="Pfam" id="PF01207">
    <property type="entry name" value="Dus"/>
    <property type="match status" value="1"/>
</dbReference>
<dbReference type="InterPro" id="IPR013785">
    <property type="entry name" value="Aldolase_TIM"/>
</dbReference>
<keyword evidence="8" id="KW-0560">Oxidoreductase</keyword>
<comment type="cofactor">
    <cofactor evidence="1">
        <name>FMN</name>
        <dbReference type="ChEBI" id="CHEBI:58210"/>
    </cofactor>
</comment>
<evidence type="ECO:0000256" key="3">
    <source>
        <dbReference type="ARBA" id="ARBA00022630"/>
    </source>
</evidence>
<dbReference type="InterPro" id="IPR035587">
    <property type="entry name" value="DUS-like_FMN-bd"/>
</dbReference>
<dbReference type="PANTHER" id="PTHR42907:SF1">
    <property type="entry name" value="FMN-LINKED OXIDOREDUCTASES SUPERFAMILY PROTEIN"/>
    <property type="match status" value="1"/>
</dbReference>
<evidence type="ECO:0000256" key="2">
    <source>
        <dbReference type="ARBA" id="ARBA00022555"/>
    </source>
</evidence>
<gene>
    <name evidence="11" type="ORF">RIEGSTA812A_PEG_704</name>
</gene>
<keyword evidence="2" id="KW-0820">tRNA-binding</keyword>
<dbReference type="PROSITE" id="PS01136">
    <property type="entry name" value="UPF0034"/>
    <property type="match status" value="1"/>
</dbReference>
<proteinExistence type="inferred from homology"/>
<evidence type="ECO:0000313" key="11">
    <source>
        <dbReference type="EMBL" id="VBB69231.1"/>
    </source>
</evidence>
<keyword evidence="4" id="KW-0288">FMN</keyword>
<evidence type="ECO:0000256" key="9">
    <source>
        <dbReference type="SAM" id="MobiDB-lite"/>
    </source>
</evidence>
<name>A0A484H6Z7_9ZZZZ</name>
<dbReference type="NCBIfam" id="NF008774">
    <property type="entry name" value="PRK11815.1"/>
    <property type="match status" value="1"/>
</dbReference>